<evidence type="ECO:0000313" key="1">
    <source>
        <dbReference type="EMBL" id="KAG0144255.1"/>
    </source>
</evidence>
<organism evidence="1 2">
    <name type="scientific">Cronartium quercuum f. sp. fusiforme G11</name>
    <dbReference type="NCBI Taxonomy" id="708437"/>
    <lineage>
        <taxon>Eukaryota</taxon>
        <taxon>Fungi</taxon>
        <taxon>Dikarya</taxon>
        <taxon>Basidiomycota</taxon>
        <taxon>Pucciniomycotina</taxon>
        <taxon>Pucciniomycetes</taxon>
        <taxon>Pucciniales</taxon>
        <taxon>Coleosporiaceae</taxon>
        <taxon>Cronartium</taxon>
    </lineage>
</organism>
<accession>A0A9P6NCM8</accession>
<dbReference type="OrthoDB" id="10048767at2759"/>
<protein>
    <submittedName>
        <fullName evidence="1">Uncharacterized protein</fullName>
    </submittedName>
</protein>
<feature type="non-terminal residue" evidence="1">
    <location>
        <position position="1"/>
    </location>
</feature>
<gene>
    <name evidence="1" type="ORF">CROQUDRAFT_47577</name>
</gene>
<dbReference type="PANTHER" id="PTHR35871">
    <property type="entry name" value="EXPRESSED PROTEIN"/>
    <property type="match status" value="1"/>
</dbReference>
<name>A0A9P6NCM8_9BASI</name>
<dbReference type="EMBL" id="MU167299">
    <property type="protein sequence ID" value="KAG0144255.1"/>
    <property type="molecule type" value="Genomic_DNA"/>
</dbReference>
<evidence type="ECO:0000313" key="2">
    <source>
        <dbReference type="Proteomes" id="UP000886653"/>
    </source>
</evidence>
<comment type="caution">
    <text evidence="1">The sequence shown here is derived from an EMBL/GenBank/DDBJ whole genome shotgun (WGS) entry which is preliminary data.</text>
</comment>
<dbReference type="Proteomes" id="UP000886653">
    <property type="component" value="Unassembled WGS sequence"/>
</dbReference>
<proteinExistence type="predicted"/>
<dbReference type="AlphaFoldDB" id="A0A9P6NCM8"/>
<keyword evidence="2" id="KW-1185">Reference proteome</keyword>
<sequence length="89" mass="9983">SSSDCCWSKIFGSQSDLASEIPLLQMVIEEAGHICLFLSKIHCELNLIELLWAYIKSGMQGFTGSEAKKLVECYQSHQEAFMSLDVFCN</sequence>
<dbReference type="PANTHER" id="PTHR35871:SF1">
    <property type="entry name" value="CXC1-LIKE CYSTEINE CLUSTER ASSOCIATED WITH KDZ TRANSPOSASES DOMAIN-CONTAINING PROTEIN"/>
    <property type="match status" value="1"/>
</dbReference>
<reference evidence="1" key="1">
    <citation type="submission" date="2013-11" db="EMBL/GenBank/DDBJ databases">
        <title>Genome sequence of the fusiform rust pathogen reveals effectors for host alternation and coevolution with pine.</title>
        <authorList>
            <consortium name="DOE Joint Genome Institute"/>
            <person name="Smith K."/>
            <person name="Pendleton A."/>
            <person name="Kubisiak T."/>
            <person name="Anderson C."/>
            <person name="Salamov A."/>
            <person name="Aerts A."/>
            <person name="Riley R."/>
            <person name="Clum A."/>
            <person name="Lindquist E."/>
            <person name="Ence D."/>
            <person name="Campbell M."/>
            <person name="Kronenberg Z."/>
            <person name="Feau N."/>
            <person name="Dhillon B."/>
            <person name="Hamelin R."/>
            <person name="Burleigh J."/>
            <person name="Smith J."/>
            <person name="Yandell M."/>
            <person name="Nelson C."/>
            <person name="Grigoriev I."/>
            <person name="Davis J."/>
        </authorList>
    </citation>
    <scope>NUCLEOTIDE SEQUENCE</scope>
    <source>
        <strain evidence="1">G11</strain>
    </source>
</reference>